<dbReference type="SUPFAM" id="SSF52091">
    <property type="entry name" value="SpoIIaa-like"/>
    <property type="match status" value="1"/>
</dbReference>
<dbReference type="AlphaFoldDB" id="A0A372LFH0"/>
<dbReference type="InterPro" id="IPR051932">
    <property type="entry name" value="Bact_StressResp_Reg"/>
</dbReference>
<evidence type="ECO:0000256" key="1">
    <source>
        <dbReference type="ARBA" id="ARBA00022553"/>
    </source>
</evidence>
<comment type="caution">
    <text evidence="3">The sequence shown here is derived from an EMBL/GenBank/DDBJ whole genome shotgun (WGS) entry which is preliminary data.</text>
</comment>
<protein>
    <submittedName>
        <fullName evidence="3">STAS domain-containing protein</fullName>
    </submittedName>
</protein>
<dbReference type="PANTHER" id="PTHR33745:SF3">
    <property type="entry name" value="RSBT CO-ANTAGONIST PROTEIN RSBRC"/>
    <property type="match status" value="1"/>
</dbReference>
<feature type="domain" description="STAS" evidence="2">
    <location>
        <begin position="165"/>
        <end position="276"/>
    </location>
</feature>
<gene>
    <name evidence="3" type="ORF">D0466_03710</name>
</gene>
<proteinExistence type="predicted"/>
<dbReference type="Pfam" id="PF01740">
    <property type="entry name" value="STAS"/>
    <property type="match status" value="1"/>
</dbReference>
<accession>A0A372LFH0</accession>
<evidence type="ECO:0000313" key="3">
    <source>
        <dbReference type="EMBL" id="RFU65030.1"/>
    </source>
</evidence>
<keyword evidence="1" id="KW-0597">Phosphoprotein</keyword>
<dbReference type="InterPro" id="IPR036513">
    <property type="entry name" value="STAS_dom_sf"/>
</dbReference>
<dbReference type="CDD" id="cd07041">
    <property type="entry name" value="STAS_RsbR_RsbS_like"/>
    <property type="match status" value="1"/>
</dbReference>
<keyword evidence="4" id="KW-1185">Reference proteome</keyword>
<sequence length="279" mass="32258">MHRNKALYEFLLDRTLELTEQWYNSLDKSDETGVYVSTDPKVIKGVKNQNHEFHKRFCKVFVEEESQFFETFEEWILDIAQDPEHLRTPVHLILREFFRTQQQYLALVKEFVSLQEGKFTKEQMDSWNQIIIKTFSEVMTWFTREHDTYSQKQLQAQQEMILALSSPIISLTRNTALLPLIGDIDTARAKFLLENTLQQCSAKGVNHLFIDLSGVVMIDTLVAHQLFQMIEGLNLLGVQSTLSGLRPDIAQTAVQLGLPFDKVSITSTLEKAINQLFNV</sequence>
<dbReference type="OrthoDB" id="9800154at2"/>
<dbReference type="RefSeq" id="WP_117321206.1">
    <property type="nucleotide sequence ID" value="NZ_QVTD01000003.1"/>
</dbReference>
<name>A0A372LFH0_9BACI</name>
<dbReference type="Gene3D" id="3.30.750.24">
    <property type="entry name" value="STAS domain"/>
    <property type="match status" value="1"/>
</dbReference>
<evidence type="ECO:0000259" key="2">
    <source>
        <dbReference type="PROSITE" id="PS50801"/>
    </source>
</evidence>
<dbReference type="PANTHER" id="PTHR33745">
    <property type="entry name" value="RSBT ANTAGONIST PROTEIN RSBS-RELATED"/>
    <property type="match status" value="1"/>
</dbReference>
<reference evidence="3 4" key="1">
    <citation type="submission" date="2018-08" db="EMBL/GenBank/DDBJ databases">
        <title>Bacillus chawlae sp. nov., Bacillus glennii sp. nov., and Bacillus saganii sp. nov. Isolated from the Vehicle Assembly Building at Kennedy Space Center where the Viking Spacecraft were Assembled.</title>
        <authorList>
            <person name="Seuylemezian A."/>
            <person name="Vaishampayan P."/>
        </authorList>
    </citation>
    <scope>NUCLEOTIDE SEQUENCE [LARGE SCALE GENOMIC DNA]</scope>
    <source>
        <strain evidence="3 4">V44-8</strain>
    </source>
</reference>
<organism evidence="3 4">
    <name type="scientific">Peribacillus glennii</name>
    <dbReference type="NCBI Taxonomy" id="2303991"/>
    <lineage>
        <taxon>Bacteria</taxon>
        <taxon>Bacillati</taxon>
        <taxon>Bacillota</taxon>
        <taxon>Bacilli</taxon>
        <taxon>Bacillales</taxon>
        <taxon>Bacillaceae</taxon>
        <taxon>Peribacillus</taxon>
    </lineage>
</organism>
<dbReference type="EMBL" id="QVTD01000003">
    <property type="protein sequence ID" value="RFU65030.1"/>
    <property type="molecule type" value="Genomic_DNA"/>
</dbReference>
<dbReference type="PROSITE" id="PS50801">
    <property type="entry name" value="STAS"/>
    <property type="match status" value="1"/>
</dbReference>
<dbReference type="InterPro" id="IPR002645">
    <property type="entry name" value="STAS_dom"/>
</dbReference>
<dbReference type="Proteomes" id="UP000262939">
    <property type="component" value="Unassembled WGS sequence"/>
</dbReference>
<evidence type="ECO:0000313" key="4">
    <source>
        <dbReference type="Proteomes" id="UP000262939"/>
    </source>
</evidence>